<name>A0A0F9KYH0_9ZZZZ</name>
<dbReference type="EMBL" id="LAZR01007107">
    <property type="protein sequence ID" value="KKM87389.1"/>
    <property type="molecule type" value="Genomic_DNA"/>
</dbReference>
<sequence length="155" mass="17869">MTEAAFLDGSKDVTRRLGWKNLKPGTELLAVNKCMGLRKGEKARIFGPIRVVSVRREPLNAITQDDVRREGYALPLGTRDWFIRKFSRAMSCYAGTVVTRIEFKRTRCNETCGHFRTHTCRTYTMDGTFDETYCRDCREHVKTEKVLRPARGGKE</sequence>
<protein>
    <recommendedName>
        <fullName evidence="2">ASCH domain-containing protein</fullName>
    </recommendedName>
</protein>
<reference evidence="1" key="1">
    <citation type="journal article" date="2015" name="Nature">
        <title>Complex archaea that bridge the gap between prokaryotes and eukaryotes.</title>
        <authorList>
            <person name="Spang A."/>
            <person name="Saw J.H."/>
            <person name="Jorgensen S.L."/>
            <person name="Zaremba-Niedzwiedzka K."/>
            <person name="Martijn J."/>
            <person name="Lind A.E."/>
            <person name="van Eijk R."/>
            <person name="Schleper C."/>
            <person name="Guy L."/>
            <person name="Ettema T.J."/>
        </authorList>
    </citation>
    <scope>NUCLEOTIDE SEQUENCE</scope>
</reference>
<dbReference type="AlphaFoldDB" id="A0A0F9KYH0"/>
<proteinExistence type="predicted"/>
<gene>
    <name evidence="1" type="ORF">LCGC14_1269410</name>
</gene>
<evidence type="ECO:0000313" key="1">
    <source>
        <dbReference type="EMBL" id="KKM87389.1"/>
    </source>
</evidence>
<organism evidence="1">
    <name type="scientific">marine sediment metagenome</name>
    <dbReference type="NCBI Taxonomy" id="412755"/>
    <lineage>
        <taxon>unclassified sequences</taxon>
        <taxon>metagenomes</taxon>
        <taxon>ecological metagenomes</taxon>
    </lineage>
</organism>
<comment type="caution">
    <text evidence="1">The sequence shown here is derived from an EMBL/GenBank/DDBJ whole genome shotgun (WGS) entry which is preliminary data.</text>
</comment>
<accession>A0A0F9KYH0</accession>
<evidence type="ECO:0008006" key="2">
    <source>
        <dbReference type="Google" id="ProtNLM"/>
    </source>
</evidence>